<evidence type="ECO:0000256" key="2">
    <source>
        <dbReference type="ARBA" id="ARBA00023125"/>
    </source>
</evidence>
<dbReference type="SMART" id="SM00866">
    <property type="entry name" value="UTRA"/>
    <property type="match status" value="1"/>
</dbReference>
<dbReference type="OrthoDB" id="9808698at2"/>
<evidence type="ECO:0000313" key="5">
    <source>
        <dbReference type="EMBL" id="SFT63049.1"/>
    </source>
</evidence>
<dbReference type="PRINTS" id="PR00035">
    <property type="entry name" value="HTHGNTR"/>
</dbReference>
<dbReference type="InterPro" id="IPR028978">
    <property type="entry name" value="Chorismate_lyase_/UTRA_dom_sf"/>
</dbReference>
<protein>
    <submittedName>
        <fullName evidence="5">Transcriptional regulator, GntR family</fullName>
    </submittedName>
</protein>
<name>A0A1I6ZK57_9RHOB</name>
<dbReference type="Gene3D" id="1.10.10.10">
    <property type="entry name" value="Winged helix-like DNA-binding domain superfamily/Winged helix DNA-binding domain"/>
    <property type="match status" value="1"/>
</dbReference>
<dbReference type="SUPFAM" id="SSF64288">
    <property type="entry name" value="Chorismate lyase-like"/>
    <property type="match status" value="1"/>
</dbReference>
<dbReference type="SMART" id="SM00345">
    <property type="entry name" value="HTH_GNTR"/>
    <property type="match status" value="1"/>
</dbReference>
<dbReference type="STRING" id="999627.SAMN05216236_104161"/>
<evidence type="ECO:0000256" key="1">
    <source>
        <dbReference type="ARBA" id="ARBA00023015"/>
    </source>
</evidence>
<dbReference type="CDD" id="cd07377">
    <property type="entry name" value="WHTH_GntR"/>
    <property type="match status" value="1"/>
</dbReference>
<dbReference type="Pfam" id="PF07702">
    <property type="entry name" value="UTRA"/>
    <property type="match status" value="1"/>
</dbReference>
<dbReference type="eggNOG" id="COG2188">
    <property type="taxonomic scope" value="Bacteria"/>
</dbReference>
<accession>A0A1I6ZK57</accession>
<reference evidence="5 6" key="1">
    <citation type="submission" date="2016-10" db="EMBL/GenBank/DDBJ databases">
        <authorList>
            <person name="de Groot N.N."/>
        </authorList>
    </citation>
    <scope>NUCLEOTIDE SEQUENCE [LARGE SCALE GENOMIC DNA]</scope>
    <source>
        <strain evidence="5 6">CGMCC 1.10959</strain>
    </source>
</reference>
<proteinExistence type="predicted"/>
<dbReference type="InterPro" id="IPR000524">
    <property type="entry name" value="Tscrpt_reg_HTH_GntR"/>
</dbReference>
<dbReference type="InterPro" id="IPR036388">
    <property type="entry name" value="WH-like_DNA-bd_sf"/>
</dbReference>
<keyword evidence="1" id="KW-0805">Transcription regulation</keyword>
<dbReference type="Proteomes" id="UP000182466">
    <property type="component" value="Unassembled WGS sequence"/>
</dbReference>
<evidence type="ECO:0000259" key="4">
    <source>
        <dbReference type="PROSITE" id="PS50949"/>
    </source>
</evidence>
<dbReference type="PANTHER" id="PTHR44846:SF16">
    <property type="entry name" value="TRANSCRIPTIONAL REGULATOR PHNF-RELATED"/>
    <property type="match status" value="1"/>
</dbReference>
<dbReference type="RefSeq" id="WP_027261572.1">
    <property type="nucleotide sequence ID" value="NZ_FPAW01000004.1"/>
</dbReference>
<evidence type="ECO:0000256" key="3">
    <source>
        <dbReference type="ARBA" id="ARBA00023163"/>
    </source>
</evidence>
<keyword evidence="2" id="KW-0238">DNA-binding</keyword>
<dbReference type="InterPro" id="IPR036390">
    <property type="entry name" value="WH_DNA-bd_sf"/>
</dbReference>
<feature type="domain" description="HTH gntR-type" evidence="4">
    <location>
        <begin position="2"/>
        <end position="70"/>
    </location>
</feature>
<dbReference type="SUPFAM" id="SSF46785">
    <property type="entry name" value="Winged helix' DNA-binding domain"/>
    <property type="match status" value="1"/>
</dbReference>
<organism evidence="5 6">
    <name type="scientific">Sedimentitalea nanhaiensis</name>
    <dbReference type="NCBI Taxonomy" id="999627"/>
    <lineage>
        <taxon>Bacteria</taxon>
        <taxon>Pseudomonadati</taxon>
        <taxon>Pseudomonadota</taxon>
        <taxon>Alphaproteobacteria</taxon>
        <taxon>Rhodobacterales</taxon>
        <taxon>Paracoccaceae</taxon>
        <taxon>Sedimentitalea</taxon>
    </lineage>
</organism>
<dbReference type="InterPro" id="IPR011663">
    <property type="entry name" value="UTRA"/>
</dbReference>
<evidence type="ECO:0000313" key="6">
    <source>
        <dbReference type="Proteomes" id="UP000182466"/>
    </source>
</evidence>
<gene>
    <name evidence="5" type="ORF">SAMN05216236_104161</name>
</gene>
<dbReference type="GO" id="GO:0003700">
    <property type="term" value="F:DNA-binding transcription factor activity"/>
    <property type="evidence" value="ECO:0007669"/>
    <property type="project" value="InterPro"/>
</dbReference>
<dbReference type="AlphaFoldDB" id="A0A1I6ZK57"/>
<keyword evidence="6" id="KW-1185">Reference proteome</keyword>
<dbReference type="Gene3D" id="3.40.1410.10">
    <property type="entry name" value="Chorismate lyase-like"/>
    <property type="match status" value="1"/>
</dbReference>
<dbReference type="PROSITE" id="PS50949">
    <property type="entry name" value="HTH_GNTR"/>
    <property type="match status" value="1"/>
</dbReference>
<dbReference type="EMBL" id="FPAW01000004">
    <property type="protein sequence ID" value="SFT63049.1"/>
    <property type="molecule type" value="Genomic_DNA"/>
</dbReference>
<sequence>MSTSWQNVQDEALRRIHSREWPPGAQIPNEADLARELGCARATVNRALRALAQAGWLERRRRAGTRVAVAPLRQAQLAIPIIRHEIEARGQTYSHGLLTRRTGPMPPQVCASLGVPQDVPAQEVRTLHLADGRTYALEHRWVYLAAVPGFADANLEEISPNEWLVLNAPFDHGTFDYSAVAADAEMSTHLECPAGTPVMMLERRTFGPTTPVTHVRLAYAPGFRLHLSI</sequence>
<dbReference type="InterPro" id="IPR050679">
    <property type="entry name" value="Bact_HTH_transcr_reg"/>
</dbReference>
<dbReference type="PANTHER" id="PTHR44846">
    <property type="entry name" value="MANNOSYL-D-GLYCERATE TRANSPORT/METABOLISM SYSTEM REPRESSOR MNGR-RELATED"/>
    <property type="match status" value="1"/>
</dbReference>
<keyword evidence="3" id="KW-0804">Transcription</keyword>
<dbReference type="GO" id="GO:0003677">
    <property type="term" value="F:DNA binding"/>
    <property type="evidence" value="ECO:0007669"/>
    <property type="project" value="UniProtKB-KW"/>
</dbReference>
<dbReference type="Pfam" id="PF00392">
    <property type="entry name" value="GntR"/>
    <property type="match status" value="1"/>
</dbReference>